<proteinExistence type="predicted"/>
<keyword evidence="1" id="KW-0812">Transmembrane</keyword>
<comment type="caution">
    <text evidence="3">The sequence shown here is derived from an EMBL/GenBank/DDBJ whole genome shotgun (WGS) entry which is preliminary data.</text>
</comment>
<organism evidence="3 4">
    <name type="scientific">Chitinophaga barathri</name>
    <dbReference type="NCBI Taxonomy" id="1647451"/>
    <lineage>
        <taxon>Bacteria</taxon>
        <taxon>Pseudomonadati</taxon>
        <taxon>Bacteroidota</taxon>
        <taxon>Chitinophagia</taxon>
        <taxon>Chitinophagales</taxon>
        <taxon>Chitinophagaceae</taxon>
        <taxon>Chitinophaga</taxon>
    </lineage>
</organism>
<keyword evidence="1" id="KW-1133">Transmembrane helix</keyword>
<evidence type="ECO:0000256" key="2">
    <source>
        <dbReference type="SAM" id="SignalP"/>
    </source>
</evidence>
<sequence length="674" mass="78180">MLKSLLLAVLMGIIAFPCYSQHADRTIPYKQLDAVTDSLNAFLIRELAIPGTLPEQANDYFQRATIDGRPCNLLFGVDSLIINDTLLINTSKRGDTSKIIFQKLHFTKRVIILGDELNREIEFRYCYFEQPVYILGHFNKKIEFYRNIFDDNFRLGTPDTDKLDLSAITEFSKEFSLRQNVFMKSFMALQSGFKDDIYFYNNLFNQIEITGCIFHKTFRSLSDKIQGHAKIFSVRCFRDFGFWNCKFQSSFRITNSWFSQNLSLAKCGINRKKAGEKSPEDGLIYRCHFSKILNFDASDIQHLKIHNSFFKKDSSALLLTHSSINSLEVTTTTYPYLIDLSNTTISDTGTVDLRNMAILDPTDLGLDSTIDFSQRNRDCYIYLDKTSLNKILFDYRDFKLASIFYDPTVENKTKELSFELTEFLKLRFLDSSSAPSMDDADFITLGVVEQAGMLPPFPDSAWRGTPGGLVRKENLYNSMLLKFKEENNSKSYAKLDMEYRKFMLLEFDPGWYNTLSYYAGKLWWDFGYKKSRIFLWIVFFFAAFSLLNWRRLYFLSNKVYAIENISKQLRVHKKLKHIRLAGIPPAPVTGKKAGKWITRTKNSIGSAFRKTGIFAWYYASTMLLSFIYTGFIFFGLRMDGSKFHLKRNIATIWVLFIYTMGIICTGFVINLILH</sequence>
<feature type="transmembrane region" description="Helical" evidence="1">
    <location>
        <begin position="615"/>
        <end position="638"/>
    </location>
</feature>
<keyword evidence="2" id="KW-0732">Signal</keyword>
<evidence type="ECO:0000313" key="4">
    <source>
        <dbReference type="Proteomes" id="UP000279089"/>
    </source>
</evidence>
<keyword evidence="4" id="KW-1185">Reference proteome</keyword>
<accession>A0A3N4MGM0</accession>
<name>A0A3N4MGM0_9BACT</name>
<evidence type="ECO:0000313" key="3">
    <source>
        <dbReference type="EMBL" id="RPD42575.1"/>
    </source>
</evidence>
<evidence type="ECO:0000256" key="1">
    <source>
        <dbReference type="SAM" id="Phobius"/>
    </source>
</evidence>
<reference evidence="4" key="1">
    <citation type="submission" date="2018-11" db="EMBL/GenBank/DDBJ databases">
        <title>Chitinophaga lutea sp.nov., isolate from arsenic contaminated soil.</title>
        <authorList>
            <person name="Zong Y."/>
        </authorList>
    </citation>
    <scope>NUCLEOTIDE SEQUENCE [LARGE SCALE GENOMIC DNA]</scope>
    <source>
        <strain evidence="4">YLT18</strain>
    </source>
</reference>
<keyword evidence="1" id="KW-0472">Membrane</keyword>
<dbReference type="AlphaFoldDB" id="A0A3N4MGM0"/>
<evidence type="ECO:0008006" key="5">
    <source>
        <dbReference type="Google" id="ProtNLM"/>
    </source>
</evidence>
<feature type="transmembrane region" description="Helical" evidence="1">
    <location>
        <begin position="650"/>
        <end position="673"/>
    </location>
</feature>
<dbReference type="EMBL" id="RMBX01000002">
    <property type="protein sequence ID" value="RPD42575.1"/>
    <property type="molecule type" value="Genomic_DNA"/>
</dbReference>
<dbReference type="Proteomes" id="UP000279089">
    <property type="component" value="Unassembled WGS sequence"/>
</dbReference>
<gene>
    <name evidence="3" type="ORF">EG028_05220</name>
</gene>
<protein>
    <recommendedName>
        <fullName evidence="5">Pentapeptide repeat-containing protein</fullName>
    </recommendedName>
</protein>
<feature type="transmembrane region" description="Helical" evidence="1">
    <location>
        <begin position="533"/>
        <end position="549"/>
    </location>
</feature>
<feature type="signal peptide" evidence="2">
    <location>
        <begin position="1"/>
        <end position="22"/>
    </location>
</feature>
<feature type="chain" id="PRO_5018327921" description="Pentapeptide repeat-containing protein" evidence="2">
    <location>
        <begin position="23"/>
        <end position="674"/>
    </location>
</feature>